<dbReference type="InterPro" id="IPR050772">
    <property type="entry name" value="Hydratase-Decarb/MhpD_sf"/>
</dbReference>
<dbReference type="EMBL" id="CP019938">
    <property type="protein sequence ID" value="ARO15898.1"/>
    <property type="molecule type" value="Genomic_DNA"/>
</dbReference>
<dbReference type="AlphaFoldDB" id="A0A1W6P308"/>
<keyword evidence="1" id="KW-0614">Plasmid</keyword>
<reference evidence="1 2" key="1">
    <citation type="submission" date="2017-02" db="EMBL/GenBank/DDBJ databases">
        <title>Ketogulonicigenium robustum SPU B003 Genome sequencing and assembly.</title>
        <authorList>
            <person name="Li Y."/>
            <person name="Liu L."/>
            <person name="Wang C."/>
            <person name="Zhang M."/>
            <person name="Zhang T."/>
            <person name="Zhang Y."/>
        </authorList>
    </citation>
    <scope>NUCLEOTIDE SEQUENCE [LARGE SCALE GENOMIC DNA]</scope>
    <source>
        <strain evidence="1 2">SPU_B003</strain>
        <plasmid evidence="1 2">unnamed1</plasmid>
    </source>
</reference>
<evidence type="ECO:0000313" key="1">
    <source>
        <dbReference type="EMBL" id="ARO15898.1"/>
    </source>
</evidence>
<dbReference type="PANTHER" id="PTHR30143">
    <property type="entry name" value="ACID HYDRATASE"/>
    <property type="match status" value="1"/>
</dbReference>
<dbReference type="KEGG" id="kro:BVG79_p1000096"/>
<dbReference type="PANTHER" id="PTHR30143:SF0">
    <property type="entry name" value="2-KETO-4-PENTENOATE HYDRATASE"/>
    <property type="match status" value="1"/>
</dbReference>
<accession>A0A1W6P308</accession>
<dbReference type="RefSeq" id="WP_085787481.1">
    <property type="nucleotide sequence ID" value="NZ_CP019938.1"/>
</dbReference>
<dbReference type="SUPFAM" id="SSF56529">
    <property type="entry name" value="FAH"/>
    <property type="match status" value="1"/>
</dbReference>
<protein>
    <submittedName>
        <fullName evidence="1">Hydratase/decarboxylase family protein</fullName>
    </submittedName>
</protein>
<evidence type="ECO:0000313" key="2">
    <source>
        <dbReference type="Proteomes" id="UP000242447"/>
    </source>
</evidence>
<geneLocation type="plasmid" evidence="1">
    <name>unnamed1</name>
</geneLocation>
<dbReference type="GO" id="GO:0005737">
    <property type="term" value="C:cytoplasm"/>
    <property type="evidence" value="ECO:0007669"/>
    <property type="project" value="TreeGrafter"/>
</dbReference>
<keyword evidence="2" id="KW-1185">Reference proteome</keyword>
<name>A0A1W6P308_9RHOB</name>
<gene>
    <name evidence="1" type="ORF">BVG79_p1000096</name>
</gene>
<dbReference type="Proteomes" id="UP000242447">
    <property type="component" value="Plasmid unnamed1"/>
</dbReference>
<dbReference type="OrthoDB" id="7854191at2"/>
<dbReference type="Gene3D" id="3.90.850.10">
    <property type="entry name" value="Fumarylacetoacetase-like, C-terminal domain"/>
    <property type="match status" value="1"/>
</dbReference>
<dbReference type="InterPro" id="IPR036663">
    <property type="entry name" value="Fumarylacetoacetase_C_sf"/>
</dbReference>
<proteinExistence type="predicted"/>
<organism evidence="1 2">
    <name type="scientific">Ketogulonicigenium robustum</name>
    <dbReference type="NCBI Taxonomy" id="92947"/>
    <lineage>
        <taxon>Bacteria</taxon>
        <taxon>Pseudomonadati</taxon>
        <taxon>Pseudomonadota</taxon>
        <taxon>Alphaproteobacteria</taxon>
        <taxon>Rhodobacterales</taxon>
        <taxon>Roseobacteraceae</taxon>
        <taxon>Ketogulonicigenium</taxon>
    </lineage>
</organism>
<dbReference type="GO" id="GO:0008684">
    <property type="term" value="F:2-oxopent-4-enoate hydratase activity"/>
    <property type="evidence" value="ECO:0007669"/>
    <property type="project" value="TreeGrafter"/>
</dbReference>
<sequence>MTATFDPQIAAAQLVATRNGQPRATGLQPPPTDVVAAYAVQGHVMRTLGGPACWKMAMMGGVDRQAGAMPVTILYPNGGHVAGLPHDAAIEVETAFVLAQDLPADCTLDEVVAAVGAVHLAFEIVASRFADRSAITPLTALADSFSSAAIVLGDAIADWESALQRPLGLSLTRGADAPDTVEIVPTLAEQIDFIHWLAGHAVAHGLPLVAGTVIISGARIGPIAMAGIETASALGGGASVSAKFSYSA</sequence>